<evidence type="ECO:0000313" key="8">
    <source>
        <dbReference type="Proteomes" id="UP000078542"/>
    </source>
</evidence>
<feature type="non-terminal residue" evidence="7">
    <location>
        <position position="1"/>
    </location>
</feature>
<evidence type="ECO:0000256" key="5">
    <source>
        <dbReference type="ARBA" id="ARBA00025466"/>
    </source>
</evidence>
<dbReference type="Proteomes" id="UP000078542">
    <property type="component" value="Unassembled WGS sequence"/>
</dbReference>
<sequence length="134" mass="15311">ERKVFLQILDKYKNVIEIKKSNATTLKDKDIAWSEICTKYNHSALICEEISVQQLKKLWANLKQSQREALTKEKQSRLATGGGPEEIEATIDPDILNIAPHLMKNAPIIFTSNMTETEIEGKCKINYINDTKFT</sequence>
<evidence type="ECO:0000256" key="1">
    <source>
        <dbReference type="ARBA" id="ARBA00011764"/>
    </source>
</evidence>
<proteinExistence type="predicted"/>
<feature type="domain" description="Myb/SANT-like DNA-binding" evidence="6">
    <location>
        <begin position="1"/>
        <end position="71"/>
    </location>
</feature>
<comment type="subunit">
    <text evidence="1">Self-associates forming complexes of several hundred monomers.</text>
</comment>
<reference evidence="7 8" key="1">
    <citation type="submission" date="2016-03" db="EMBL/GenBank/DDBJ databases">
        <title>Cyphomyrmex costatus WGS genome.</title>
        <authorList>
            <person name="Nygaard S."/>
            <person name="Hu H."/>
            <person name="Boomsma J."/>
            <person name="Zhang G."/>
        </authorList>
    </citation>
    <scope>NUCLEOTIDE SEQUENCE [LARGE SCALE GENOMIC DNA]</scope>
    <source>
        <strain evidence="7">MS0001</strain>
        <tissue evidence="7">Whole body</tissue>
    </source>
</reference>
<evidence type="ECO:0000256" key="3">
    <source>
        <dbReference type="ARBA" id="ARBA00023015"/>
    </source>
</evidence>
<evidence type="ECO:0000313" key="7">
    <source>
        <dbReference type="EMBL" id="KYN00509.1"/>
    </source>
</evidence>
<protein>
    <recommendedName>
        <fullName evidence="2">Regulatory protein zeste</fullName>
    </recommendedName>
</protein>
<dbReference type="EMBL" id="KQ977719">
    <property type="protein sequence ID" value="KYN00509.1"/>
    <property type="molecule type" value="Genomic_DNA"/>
</dbReference>
<keyword evidence="3" id="KW-0805">Transcription regulation</keyword>
<dbReference type="STRING" id="456900.A0A151IGG9"/>
<dbReference type="AlphaFoldDB" id="A0A151IGG9"/>
<gene>
    <name evidence="7" type="ORF">ALC62_08719</name>
</gene>
<keyword evidence="4" id="KW-0804">Transcription</keyword>
<dbReference type="Pfam" id="PF13873">
    <property type="entry name" value="Myb_DNA-bind_5"/>
    <property type="match status" value="1"/>
</dbReference>
<name>A0A151IGG9_9HYME</name>
<comment type="function">
    <text evidence="5">Involved in transvection phenomena (= synapsis-dependent gene expression), where the synaptic pairing of chromosomes carrying genes with which zeste interacts influences the expression of these genes. Zeste binds to DNA and stimulates transcription from a nearby promoter.</text>
</comment>
<evidence type="ECO:0000256" key="2">
    <source>
        <dbReference type="ARBA" id="ARBA00016807"/>
    </source>
</evidence>
<keyword evidence="8" id="KW-1185">Reference proteome</keyword>
<evidence type="ECO:0000259" key="6">
    <source>
        <dbReference type="Pfam" id="PF13873"/>
    </source>
</evidence>
<organism evidence="7 8">
    <name type="scientific">Cyphomyrmex costatus</name>
    <dbReference type="NCBI Taxonomy" id="456900"/>
    <lineage>
        <taxon>Eukaryota</taxon>
        <taxon>Metazoa</taxon>
        <taxon>Ecdysozoa</taxon>
        <taxon>Arthropoda</taxon>
        <taxon>Hexapoda</taxon>
        <taxon>Insecta</taxon>
        <taxon>Pterygota</taxon>
        <taxon>Neoptera</taxon>
        <taxon>Endopterygota</taxon>
        <taxon>Hymenoptera</taxon>
        <taxon>Apocrita</taxon>
        <taxon>Aculeata</taxon>
        <taxon>Formicoidea</taxon>
        <taxon>Formicidae</taxon>
        <taxon>Myrmicinae</taxon>
        <taxon>Cyphomyrmex</taxon>
    </lineage>
</organism>
<accession>A0A151IGG9</accession>
<dbReference type="InterPro" id="IPR028002">
    <property type="entry name" value="Myb_DNA-bind_5"/>
</dbReference>
<evidence type="ECO:0000256" key="4">
    <source>
        <dbReference type="ARBA" id="ARBA00023163"/>
    </source>
</evidence>